<dbReference type="RefSeq" id="WP_332289429.1">
    <property type="nucleotide sequence ID" value="NZ_JAZIBG010000025.1"/>
</dbReference>
<accession>A0AAW9QB39</accession>
<protein>
    <recommendedName>
        <fullName evidence="3">AAA+ ATPase domain-containing protein</fullName>
    </recommendedName>
</protein>
<evidence type="ECO:0008006" key="3">
    <source>
        <dbReference type="Google" id="ProtNLM"/>
    </source>
</evidence>
<evidence type="ECO:0000313" key="1">
    <source>
        <dbReference type="EMBL" id="MEF7614445.1"/>
    </source>
</evidence>
<sequence length="1185" mass="124578">MIELAPAVIEAGKWLLGFLAGSTVATGMAADAAKLAGQLVMTVVGDEVSDRLRGAFGGPGRGDPANRELNHHIEQAYRLAELSALVQFVQRYARHTGAGGAADAYAALASAQGVERLAASYRAVERDAQAAYAGDIGLSDIAAALVSTDEAGWQGMAPAVQALRQRLENRALAEMAHVVDQPAPARFAQAFRQGEGPGLPPWYALLAHSFAAVLLDGRHDQAKESMLLRMVSRAALRVAPHAVDEAAATEALEQRLRDDLRAQGTDLGARLAEAVGRVGDSLGSDLRAVRTELEALSRQSATIAGLVHSVHRGLAHVQQLLEDYGQALHALREDVREVRQRLDAVPPAMPPGTSRPAAPPWHRVPLGTVPAAGAAPIGRDAELDAVAGFAGETGPQAAGLLAVLGRGGSGKTLLLVHALQRQADRLPAGRWPPAVLFLRAVDGDRQLVAAAIAACDRLLAALGHAPVAGNAQFSTVAEKLACVDEALAGEGVQALLVLDSLEAALDATTARPLDEELGELLLFGLHRRAPALRVIVTSQVAPRVKVDALYRPLSQAVSDSVRIVDLGGGLRSAADGVALLRRHDPGGTLGLAAAPDALLEALSRCVGGNPNALKHLAMLLDLDRSLDPPTLLQRLQDEQAVQPEVDELRQHLIGRYFERLPPAQQRLLQALAIQGGQAPLAAAAALLDPADGDAGPLAGELMRRQLLRREGAEHAIHDSERAYYLARLAGSPALPALQRRAADHWATRALPAARWTSHADAQPTLREIALRSRAGQAERAAPARCEAARRLYELGLLSAATQLLLDASAAEQGQPGEADRLAQLALCHWKAGAFAQGLAVCRQALDRWPAAPGATNATLAGLRQTHAACTLETGAVHEAIDAYRRLVAELTQAGVPADPALARVAAQACMDLAFAQSMAGQAQAAIDDGRRAVALCMPPAAPVALPALQAMASGYLATYLTYLPAFDEARNLYHEAILQAVRCEARYELAIVYGLAAELELLDGRPERAASLSRSALAAQKDTDAITGSWCHYLIAQALAGTPDGMAEAREAAETACRFSRPLNDANPRVLLGMLLLRQGHEAEGIEQLQQAVKTTDALVAACAQNWEAWVAQGWALLGLAARGRATAEAALSAYRQAQAASPHPGHFARIRVQLGLSAPVLAPAGLAPLPRIASFYGLPPGTDA</sequence>
<dbReference type="Gene3D" id="1.25.40.10">
    <property type="entry name" value="Tetratricopeptide repeat domain"/>
    <property type="match status" value="2"/>
</dbReference>
<dbReference type="AlphaFoldDB" id="A0AAW9QB39"/>
<dbReference type="InterPro" id="IPR019734">
    <property type="entry name" value="TPR_rpt"/>
</dbReference>
<dbReference type="Gene3D" id="3.40.50.300">
    <property type="entry name" value="P-loop containing nucleotide triphosphate hydrolases"/>
    <property type="match status" value="1"/>
</dbReference>
<dbReference type="InterPro" id="IPR011990">
    <property type="entry name" value="TPR-like_helical_dom_sf"/>
</dbReference>
<keyword evidence="2" id="KW-1185">Reference proteome</keyword>
<evidence type="ECO:0000313" key="2">
    <source>
        <dbReference type="Proteomes" id="UP001336250"/>
    </source>
</evidence>
<gene>
    <name evidence="1" type="ORF">V4F39_11045</name>
</gene>
<dbReference type="Proteomes" id="UP001336250">
    <property type="component" value="Unassembled WGS sequence"/>
</dbReference>
<dbReference type="SUPFAM" id="SSF52540">
    <property type="entry name" value="P-loop containing nucleoside triphosphate hydrolases"/>
    <property type="match status" value="1"/>
</dbReference>
<dbReference type="InterPro" id="IPR027417">
    <property type="entry name" value="P-loop_NTPase"/>
</dbReference>
<organism evidence="1 2">
    <name type="scientific">Aquincola agrisoli</name>
    <dbReference type="NCBI Taxonomy" id="3119538"/>
    <lineage>
        <taxon>Bacteria</taxon>
        <taxon>Pseudomonadati</taxon>
        <taxon>Pseudomonadota</taxon>
        <taxon>Betaproteobacteria</taxon>
        <taxon>Burkholderiales</taxon>
        <taxon>Sphaerotilaceae</taxon>
        <taxon>Aquincola</taxon>
    </lineage>
</organism>
<reference evidence="1 2" key="1">
    <citation type="submission" date="2024-02" db="EMBL/GenBank/DDBJ databases">
        <title>Genome sequence of Aquincola sp. MAHUQ-54.</title>
        <authorList>
            <person name="Huq M.A."/>
        </authorList>
    </citation>
    <scope>NUCLEOTIDE SEQUENCE [LARGE SCALE GENOMIC DNA]</scope>
    <source>
        <strain evidence="1 2">MAHUQ-54</strain>
    </source>
</reference>
<name>A0AAW9QB39_9BURK</name>
<dbReference type="EMBL" id="JAZIBG010000025">
    <property type="protein sequence ID" value="MEF7614445.1"/>
    <property type="molecule type" value="Genomic_DNA"/>
</dbReference>
<dbReference type="SMART" id="SM00028">
    <property type="entry name" value="TPR"/>
    <property type="match status" value="5"/>
</dbReference>
<comment type="caution">
    <text evidence="1">The sequence shown here is derived from an EMBL/GenBank/DDBJ whole genome shotgun (WGS) entry which is preliminary data.</text>
</comment>
<dbReference type="SUPFAM" id="SSF48452">
    <property type="entry name" value="TPR-like"/>
    <property type="match status" value="2"/>
</dbReference>
<proteinExistence type="predicted"/>